<evidence type="ECO:0000313" key="8">
    <source>
        <dbReference type="EMBL" id="MFC3615455.1"/>
    </source>
</evidence>
<evidence type="ECO:0000256" key="4">
    <source>
        <dbReference type="ARBA" id="ARBA00022989"/>
    </source>
</evidence>
<dbReference type="Proteomes" id="UP001595629">
    <property type="component" value="Unassembled WGS sequence"/>
</dbReference>
<dbReference type="PANTHER" id="PTHR32322:SF2">
    <property type="entry name" value="EAMA DOMAIN-CONTAINING PROTEIN"/>
    <property type="match status" value="1"/>
</dbReference>
<gene>
    <name evidence="8" type="ORF">ACFORG_16995</name>
</gene>
<feature type="transmembrane region" description="Helical" evidence="6">
    <location>
        <begin position="153"/>
        <end position="175"/>
    </location>
</feature>
<keyword evidence="5 6" id="KW-0472">Membrane</keyword>
<feature type="transmembrane region" description="Helical" evidence="6">
    <location>
        <begin position="65"/>
        <end position="83"/>
    </location>
</feature>
<proteinExistence type="inferred from homology"/>
<dbReference type="RefSeq" id="WP_386736725.1">
    <property type="nucleotide sequence ID" value="NZ_JBHRXI010000017.1"/>
</dbReference>
<keyword evidence="9" id="KW-1185">Reference proteome</keyword>
<evidence type="ECO:0000259" key="7">
    <source>
        <dbReference type="Pfam" id="PF00892"/>
    </source>
</evidence>
<dbReference type="PANTHER" id="PTHR32322">
    <property type="entry name" value="INNER MEMBRANE TRANSPORTER"/>
    <property type="match status" value="1"/>
</dbReference>
<dbReference type="InterPro" id="IPR037185">
    <property type="entry name" value="EmrE-like"/>
</dbReference>
<feature type="transmembrane region" description="Helical" evidence="6">
    <location>
        <begin position="221"/>
        <end position="240"/>
    </location>
</feature>
<organism evidence="8 9">
    <name type="scientific">Lutimaribacter marinistellae</name>
    <dbReference type="NCBI Taxonomy" id="1820329"/>
    <lineage>
        <taxon>Bacteria</taxon>
        <taxon>Pseudomonadati</taxon>
        <taxon>Pseudomonadota</taxon>
        <taxon>Alphaproteobacteria</taxon>
        <taxon>Rhodobacterales</taxon>
        <taxon>Roseobacteraceae</taxon>
        <taxon>Lutimaribacter</taxon>
    </lineage>
</organism>
<evidence type="ECO:0000256" key="3">
    <source>
        <dbReference type="ARBA" id="ARBA00022692"/>
    </source>
</evidence>
<keyword evidence="3 6" id="KW-0812">Transmembrane</keyword>
<protein>
    <submittedName>
        <fullName evidence="8">DMT family transporter</fullName>
    </submittedName>
</protein>
<feature type="transmembrane region" description="Helical" evidence="6">
    <location>
        <begin position="187"/>
        <end position="209"/>
    </location>
</feature>
<evidence type="ECO:0000256" key="2">
    <source>
        <dbReference type="ARBA" id="ARBA00007362"/>
    </source>
</evidence>
<comment type="subcellular location">
    <subcellularLocation>
        <location evidence="1">Membrane</location>
        <topology evidence="1">Multi-pass membrane protein</topology>
    </subcellularLocation>
</comment>
<feature type="transmembrane region" description="Helical" evidence="6">
    <location>
        <begin position="272"/>
        <end position="290"/>
    </location>
</feature>
<feature type="domain" description="EamA" evidence="7">
    <location>
        <begin position="156"/>
        <end position="290"/>
    </location>
</feature>
<feature type="transmembrane region" description="Helical" evidence="6">
    <location>
        <begin position="128"/>
        <end position="147"/>
    </location>
</feature>
<feature type="transmembrane region" description="Helical" evidence="6">
    <location>
        <begin position="37"/>
        <end position="58"/>
    </location>
</feature>
<dbReference type="EMBL" id="JBHRXI010000017">
    <property type="protein sequence ID" value="MFC3615455.1"/>
    <property type="molecule type" value="Genomic_DNA"/>
</dbReference>
<evidence type="ECO:0000256" key="1">
    <source>
        <dbReference type="ARBA" id="ARBA00004141"/>
    </source>
</evidence>
<dbReference type="InterPro" id="IPR050638">
    <property type="entry name" value="AA-Vitamin_Transporters"/>
</dbReference>
<reference evidence="9" key="1">
    <citation type="journal article" date="2019" name="Int. J. Syst. Evol. Microbiol.">
        <title>The Global Catalogue of Microorganisms (GCM) 10K type strain sequencing project: providing services to taxonomists for standard genome sequencing and annotation.</title>
        <authorList>
            <consortium name="The Broad Institute Genomics Platform"/>
            <consortium name="The Broad Institute Genome Sequencing Center for Infectious Disease"/>
            <person name="Wu L."/>
            <person name="Ma J."/>
        </authorList>
    </citation>
    <scope>NUCLEOTIDE SEQUENCE [LARGE SCALE GENOMIC DNA]</scope>
    <source>
        <strain evidence="9">KCTC 42911</strain>
    </source>
</reference>
<comment type="caution">
    <text evidence="8">The sequence shown here is derived from an EMBL/GenBank/DDBJ whole genome shotgun (WGS) entry which is preliminary data.</text>
</comment>
<accession>A0ABV7TKJ9</accession>
<evidence type="ECO:0000256" key="6">
    <source>
        <dbReference type="SAM" id="Phobius"/>
    </source>
</evidence>
<dbReference type="SUPFAM" id="SSF103481">
    <property type="entry name" value="Multidrug resistance efflux transporter EmrE"/>
    <property type="match status" value="2"/>
</dbReference>
<name>A0ABV7TKJ9_9RHOB</name>
<keyword evidence="4 6" id="KW-1133">Transmembrane helix</keyword>
<dbReference type="InterPro" id="IPR000620">
    <property type="entry name" value="EamA_dom"/>
</dbReference>
<comment type="similarity">
    <text evidence="2">Belongs to the EamA transporter family.</text>
</comment>
<sequence>MTRRELAFYSGILVVLGMGWGVTQPLTKIAVSTGYQPLGLIFWQLVIGAAAMAAVSLATGRGFPMTWPAFAACAVIALVGTLIPNSAGYKAIAHLPAGVMSILISLVPMMAFPIALVLGLERFSTRRLVGLMAGLAGVLILVLPEASLPERAMLAWIPLALVGPACYAFEGNYVARWGTGGLDAIQVLFGASVLGAAIALPVTLGAGQFISPVRVWQAPEWAFVASSVIHAAVYCGYVWLVAKAGPVFAAQVSYVVTVSGVFWSLVLLGERYSPYIWAALCLVLLGVFLVQPRSQDGLAEGETIKDTVR</sequence>
<evidence type="ECO:0000313" key="9">
    <source>
        <dbReference type="Proteomes" id="UP001595629"/>
    </source>
</evidence>
<evidence type="ECO:0000256" key="5">
    <source>
        <dbReference type="ARBA" id="ARBA00023136"/>
    </source>
</evidence>
<feature type="domain" description="EamA" evidence="7">
    <location>
        <begin position="13"/>
        <end position="142"/>
    </location>
</feature>
<feature type="transmembrane region" description="Helical" evidence="6">
    <location>
        <begin position="247"/>
        <end position="266"/>
    </location>
</feature>
<feature type="transmembrane region" description="Helical" evidence="6">
    <location>
        <begin position="95"/>
        <end position="116"/>
    </location>
</feature>
<dbReference type="Pfam" id="PF00892">
    <property type="entry name" value="EamA"/>
    <property type="match status" value="2"/>
</dbReference>